<dbReference type="Proteomes" id="UP000660668">
    <property type="component" value="Unassembled WGS sequence"/>
</dbReference>
<evidence type="ECO:0000313" key="3">
    <source>
        <dbReference type="EMBL" id="MBF4766316.1"/>
    </source>
</evidence>
<dbReference type="Gene3D" id="3.90.79.10">
    <property type="entry name" value="Nucleoside Triphosphate Pyrophosphohydrolase"/>
    <property type="match status" value="1"/>
</dbReference>
<protein>
    <submittedName>
        <fullName evidence="3">NUDIX domain-containing protein</fullName>
    </submittedName>
</protein>
<comment type="similarity">
    <text evidence="1">Belongs to the Nudix hydrolase family.</text>
</comment>
<feature type="domain" description="Nudix hydrolase" evidence="2">
    <location>
        <begin position="45"/>
        <end position="182"/>
    </location>
</feature>
<dbReference type="CDD" id="cd03674">
    <property type="entry name" value="NUDIX_Hydrolase"/>
    <property type="match status" value="1"/>
</dbReference>
<sequence>MTLHTEALDTLRGWSAPSPDQDRLRARYVAHLEAAADGVWRSCFPDHLTAGALVLSAEGDRVLLNLHRKARRWFAFGGHLEPEDRSLSGAALREAREESGIEDLELDPVPVHLDEHAVGFCDPRGEVHHLDVRFTARAPAGVSPHSSEESLDVRWWPLDALPDGLEDEMHTLIHLARERWLRKAR</sequence>
<name>A0A930YFB3_9ACTN</name>
<evidence type="ECO:0000256" key="1">
    <source>
        <dbReference type="ARBA" id="ARBA00005582"/>
    </source>
</evidence>
<dbReference type="EMBL" id="JADKPO010000001">
    <property type="protein sequence ID" value="MBF4766316.1"/>
    <property type="molecule type" value="Genomic_DNA"/>
</dbReference>
<dbReference type="PANTHER" id="PTHR43736:SF1">
    <property type="entry name" value="DIHYDRONEOPTERIN TRIPHOSPHATE DIPHOSPHATASE"/>
    <property type="match status" value="1"/>
</dbReference>
<keyword evidence="4" id="KW-1185">Reference proteome</keyword>
<accession>A0A930YFB3</accession>
<dbReference type="PANTHER" id="PTHR43736">
    <property type="entry name" value="ADP-RIBOSE PYROPHOSPHATASE"/>
    <property type="match status" value="1"/>
</dbReference>
<comment type="caution">
    <text evidence="3">The sequence shown here is derived from an EMBL/GenBank/DDBJ whole genome shotgun (WGS) entry which is preliminary data.</text>
</comment>
<organism evidence="3 4">
    <name type="scientific">Nocardioides agariphilus</name>
    <dbReference type="NCBI Taxonomy" id="433664"/>
    <lineage>
        <taxon>Bacteria</taxon>
        <taxon>Bacillati</taxon>
        <taxon>Actinomycetota</taxon>
        <taxon>Actinomycetes</taxon>
        <taxon>Propionibacteriales</taxon>
        <taxon>Nocardioidaceae</taxon>
        <taxon>Nocardioides</taxon>
    </lineage>
</organism>
<dbReference type="InterPro" id="IPR015797">
    <property type="entry name" value="NUDIX_hydrolase-like_dom_sf"/>
</dbReference>
<dbReference type="AlphaFoldDB" id="A0A930YFB3"/>
<evidence type="ECO:0000313" key="4">
    <source>
        <dbReference type="Proteomes" id="UP000660668"/>
    </source>
</evidence>
<dbReference type="Pfam" id="PF00293">
    <property type="entry name" value="NUDIX"/>
    <property type="match status" value="1"/>
</dbReference>
<dbReference type="PROSITE" id="PS51462">
    <property type="entry name" value="NUDIX"/>
    <property type="match status" value="1"/>
</dbReference>
<evidence type="ECO:0000259" key="2">
    <source>
        <dbReference type="PROSITE" id="PS51462"/>
    </source>
</evidence>
<dbReference type="InterPro" id="IPR000086">
    <property type="entry name" value="NUDIX_hydrolase_dom"/>
</dbReference>
<gene>
    <name evidence="3" type="ORF">ISU10_00885</name>
</gene>
<proteinExistence type="inferred from homology"/>
<dbReference type="SUPFAM" id="SSF55811">
    <property type="entry name" value="Nudix"/>
    <property type="match status" value="1"/>
</dbReference>
<dbReference type="RefSeq" id="WP_194694457.1">
    <property type="nucleotide sequence ID" value="NZ_JADKPO010000001.1"/>
</dbReference>
<reference evidence="3" key="1">
    <citation type="submission" date="2020-11" db="EMBL/GenBank/DDBJ databases">
        <title>Nocardioides cynanchi sp. nov., isolated from soil of rhizosphere of Cynanchum wilfordii.</title>
        <authorList>
            <person name="Lee J.-S."/>
            <person name="Suh M.K."/>
            <person name="Kim J.-S."/>
        </authorList>
    </citation>
    <scope>NUCLEOTIDE SEQUENCE</scope>
    <source>
        <strain evidence="3">KCTC 19276</strain>
    </source>
</reference>